<keyword evidence="1" id="KW-1133">Transmembrane helix</keyword>
<feature type="domain" description="N-acetyltransferase" evidence="2">
    <location>
        <begin position="76"/>
        <end position="212"/>
    </location>
</feature>
<dbReference type="RefSeq" id="WP_269126975.1">
    <property type="nucleotide sequence ID" value="NZ_JAPUBN010000019.1"/>
</dbReference>
<dbReference type="EMBL" id="JAPUBN010000019">
    <property type="protein sequence ID" value="MCZ2722937.1"/>
    <property type="molecule type" value="Genomic_DNA"/>
</dbReference>
<evidence type="ECO:0000256" key="1">
    <source>
        <dbReference type="SAM" id="Phobius"/>
    </source>
</evidence>
<dbReference type="Proteomes" id="UP001149719">
    <property type="component" value="Unassembled WGS sequence"/>
</dbReference>
<keyword evidence="3" id="KW-0808">Transferase</keyword>
<reference evidence="3" key="1">
    <citation type="submission" date="2022-12" db="EMBL/GenBank/DDBJ databases">
        <title>Marinomonas 15G1-11 sp. nov, isolated from marine algae.</title>
        <authorList>
            <person name="Butt M."/>
            <person name="Choi D.G."/>
            <person name="Kim J.M."/>
            <person name="Lee J.K."/>
            <person name="Baek J.H."/>
            <person name="Jeon C.O."/>
        </authorList>
    </citation>
    <scope>NUCLEOTIDE SEQUENCE</scope>
    <source>
        <strain evidence="3">15G1-11</strain>
    </source>
</reference>
<evidence type="ECO:0000259" key="2">
    <source>
        <dbReference type="PROSITE" id="PS51186"/>
    </source>
</evidence>
<organism evidence="3 4">
    <name type="scientific">Marinomonas phaeophyticola</name>
    <dbReference type="NCBI Taxonomy" id="3004091"/>
    <lineage>
        <taxon>Bacteria</taxon>
        <taxon>Pseudomonadati</taxon>
        <taxon>Pseudomonadota</taxon>
        <taxon>Gammaproteobacteria</taxon>
        <taxon>Oceanospirillales</taxon>
        <taxon>Oceanospirillaceae</taxon>
        <taxon>Marinomonas</taxon>
    </lineage>
</organism>
<feature type="transmembrane region" description="Helical" evidence="1">
    <location>
        <begin position="6"/>
        <end position="27"/>
    </location>
</feature>
<evidence type="ECO:0000313" key="3">
    <source>
        <dbReference type="EMBL" id="MCZ2722937.1"/>
    </source>
</evidence>
<accession>A0ABT4JX25</accession>
<dbReference type="Gene3D" id="3.40.630.30">
    <property type="match status" value="1"/>
</dbReference>
<sequence length="212" mass="24458">MNWVEILGYVASFLVAISLMMSSIVRLRWLNLAGGITFSVYGFIIGAYPVAAVNAFIACINVYFLIKIYRSQVIFNVIKSGSESGQSGYIAYFLDFFAEDIKQFYPDFSRRLTRENREYFLLTEQEKVVGIVSGIRHSDEHFEIDLDIVTPAYRDYKLGHYLFGANNIFANKFGFRKITANVQTKEYQAYLEKVGFTQQATHIWEYQTPSNF</sequence>
<protein>
    <submittedName>
        <fullName evidence="3">GNAT family N-acetyltransferase</fullName>
        <ecNumber evidence="3">2.3.1.-</ecNumber>
    </submittedName>
</protein>
<dbReference type="Pfam" id="PF13673">
    <property type="entry name" value="Acetyltransf_10"/>
    <property type="match status" value="1"/>
</dbReference>
<dbReference type="EC" id="2.3.1.-" evidence="3"/>
<keyword evidence="1" id="KW-0812">Transmembrane</keyword>
<keyword evidence="1" id="KW-0472">Membrane</keyword>
<keyword evidence="3" id="KW-0012">Acyltransferase</keyword>
<dbReference type="GO" id="GO:0016746">
    <property type="term" value="F:acyltransferase activity"/>
    <property type="evidence" value="ECO:0007669"/>
    <property type="project" value="UniProtKB-KW"/>
</dbReference>
<comment type="caution">
    <text evidence="3">The sequence shown here is derived from an EMBL/GenBank/DDBJ whole genome shotgun (WGS) entry which is preliminary data.</text>
</comment>
<dbReference type="InterPro" id="IPR016181">
    <property type="entry name" value="Acyl_CoA_acyltransferase"/>
</dbReference>
<keyword evidence="4" id="KW-1185">Reference proteome</keyword>
<dbReference type="InterPro" id="IPR000182">
    <property type="entry name" value="GNAT_dom"/>
</dbReference>
<proteinExistence type="predicted"/>
<dbReference type="SUPFAM" id="SSF55729">
    <property type="entry name" value="Acyl-CoA N-acyltransferases (Nat)"/>
    <property type="match status" value="1"/>
</dbReference>
<feature type="transmembrane region" description="Helical" evidence="1">
    <location>
        <begin position="39"/>
        <end position="66"/>
    </location>
</feature>
<gene>
    <name evidence="3" type="ORF">O1D97_15285</name>
</gene>
<evidence type="ECO:0000313" key="4">
    <source>
        <dbReference type="Proteomes" id="UP001149719"/>
    </source>
</evidence>
<dbReference type="PROSITE" id="PS51186">
    <property type="entry name" value="GNAT"/>
    <property type="match status" value="1"/>
</dbReference>
<name>A0ABT4JX25_9GAMM</name>